<evidence type="ECO:0000313" key="1">
    <source>
        <dbReference type="EMBL" id="KAJ0101797.1"/>
    </source>
</evidence>
<accession>A0ACC1BRN4</accession>
<protein>
    <submittedName>
        <fullName evidence="1">Uncharacterized protein</fullName>
    </submittedName>
</protein>
<comment type="caution">
    <text evidence="1">The sequence shown here is derived from an EMBL/GenBank/DDBJ whole genome shotgun (WGS) entry which is preliminary data.</text>
</comment>
<name>A0ACC1BRN4_9ROSI</name>
<keyword evidence="2" id="KW-1185">Reference proteome</keyword>
<organism evidence="1 2">
    <name type="scientific">Pistacia atlantica</name>
    <dbReference type="NCBI Taxonomy" id="434234"/>
    <lineage>
        <taxon>Eukaryota</taxon>
        <taxon>Viridiplantae</taxon>
        <taxon>Streptophyta</taxon>
        <taxon>Embryophyta</taxon>
        <taxon>Tracheophyta</taxon>
        <taxon>Spermatophyta</taxon>
        <taxon>Magnoliopsida</taxon>
        <taxon>eudicotyledons</taxon>
        <taxon>Gunneridae</taxon>
        <taxon>Pentapetalae</taxon>
        <taxon>rosids</taxon>
        <taxon>malvids</taxon>
        <taxon>Sapindales</taxon>
        <taxon>Anacardiaceae</taxon>
        <taxon>Pistacia</taxon>
    </lineage>
</organism>
<sequence length="245" mass="27716">MELWRICRLFLLAALVSGICILGCEGEDSDYMSALGDPGMKRDSLRVAIESWNQCNEVGEEAPNSGRIKTKSVDRYAAKKEIYLGNKCQVDDRPRPWQFWMVMLKSGNTDTYASRCPKNGERYGPFPMESRFPCFGDGCMNMPLMYHNYTSLEGDNNSSLKGSFYGTWDLDANVTDGVLPGNGTSYYSVTWEKDIGKGSWIYHHLLKTSPKYPWLMLYLRADATTGILWRLPLPDQGNAENSKIP</sequence>
<proteinExistence type="predicted"/>
<dbReference type="EMBL" id="CM047899">
    <property type="protein sequence ID" value="KAJ0101797.1"/>
    <property type="molecule type" value="Genomic_DNA"/>
</dbReference>
<reference evidence="2" key="1">
    <citation type="journal article" date="2023" name="G3 (Bethesda)">
        <title>Genome assembly and association tests identify interacting loci associated with vigor, precocity, and sex in interspecific pistachio rootstocks.</title>
        <authorList>
            <person name="Palmer W."/>
            <person name="Jacygrad E."/>
            <person name="Sagayaradj S."/>
            <person name="Cavanaugh K."/>
            <person name="Han R."/>
            <person name="Bertier L."/>
            <person name="Beede B."/>
            <person name="Kafkas S."/>
            <person name="Golino D."/>
            <person name="Preece J."/>
            <person name="Michelmore R."/>
        </authorList>
    </citation>
    <scope>NUCLEOTIDE SEQUENCE [LARGE SCALE GENOMIC DNA]</scope>
</reference>
<evidence type="ECO:0000313" key="2">
    <source>
        <dbReference type="Proteomes" id="UP001164250"/>
    </source>
</evidence>
<gene>
    <name evidence="1" type="ORF">Patl1_04966</name>
</gene>
<dbReference type="Proteomes" id="UP001164250">
    <property type="component" value="Chromosome 3"/>
</dbReference>